<proteinExistence type="inferred from homology"/>
<dbReference type="GO" id="GO:1901982">
    <property type="term" value="F:maltose binding"/>
    <property type="evidence" value="ECO:0007669"/>
    <property type="project" value="TreeGrafter"/>
</dbReference>
<dbReference type="EMBL" id="CYZE01000008">
    <property type="protein sequence ID" value="CUO60406.1"/>
    <property type="molecule type" value="Genomic_DNA"/>
</dbReference>
<keyword evidence="3 5" id="KW-0732">Signal</keyword>
<dbReference type="SUPFAM" id="SSF53850">
    <property type="entry name" value="Periplasmic binding protein-like II"/>
    <property type="match status" value="1"/>
</dbReference>
<comment type="similarity">
    <text evidence="1">Belongs to the bacterial solute-binding protein 1 family.</text>
</comment>
<evidence type="ECO:0000313" key="6">
    <source>
        <dbReference type="EMBL" id="CUO60406.1"/>
    </source>
</evidence>
<evidence type="ECO:0000256" key="4">
    <source>
        <dbReference type="SAM" id="MobiDB-lite"/>
    </source>
</evidence>
<name>A0A174GHE0_9FIRM</name>
<dbReference type="PANTHER" id="PTHR30061">
    <property type="entry name" value="MALTOSE-BINDING PERIPLASMIC PROTEIN"/>
    <property type="match status" value="1"/>
</dbReference>
<accession>A0A174GHE0</accession>
<dbReference type="GO" id="GO:0055052">
    <property type="term" value="C:ATP-binding cassette (ABC) transporter complex, substrate-binding subunit-containing"/>
    <property type="evidence" value="ECO:0007669"/>
    <property type="project" value="TreeGrafter"/>
</dbReference>
<evidence type="ECO:0000256" key="5">
    <source>
        <dbReference type="SAM" id="SignalP"/>
    </source>
</evidence>
<dbReference type="PANTHER" id="PTHR30061:SF50">
    <property type="entry name" value="MALTOSE_MALTODEXTRIN-BINDING PERIPLASMIC PROTEIN"/>
    <property type="match status" value="1"/>
</dbReference>
<dbReference type="Gene3D" id="3.40.190.10">
    <property type="entry name" value="Periplasmic binding protein-like II"/>
    <property type="match status" value="1"/>
</dbReference>
<dbReference type="Proteomes" id="UP000095651">
    <property type="component" value="Unassembled WGS sequence"/>
</dbReference>
<organism evidence="6 7">
    <name type="scientific">Hungatella hathewayi</name>
    <dbReference type="NCBI Taxonomy" id="154046"/>
    <lineage>
        <taxon>Bacteria</taxon>
        <taxon>Bacillati</taxon>
        <taxon>Bacillota</taxon>
        <taxon>Clostridia</taxon>
        <taxon>Lachnospirales</taxon>
        <taxon>Lachnospiraceae</taxon>
        <taxon>Hungatella</taxon>
    </lineage>
</organism>
<feature type="region of interest" description="Disordered" evidence="4">
    <location>
        <begin position="26"/>
        <end position="58"/>
    </location>
</feature>
<feature type="chain" id="PRO_5038762552" evidence="5">
    <location>
        <begin position="22"/>
        <end position="449"/>
    </location>
</feature>
<evidence type="ECO:0000313" key="7">
    <source>
        <dbReference type="Proteomes" id="UP000095651"/>
    </source>
</evidence>
<dbReference type="AlphaFoldDB" id="A0A174GHE0"/>
<feature type="compositionally biased region" description="Basic and acidic residues" evidence="4">
    <location>
        <begin position="36"/>
        <end position="52"/>
    </location>
</feature>
<dbReference type="GO" id="GO:0042956">
    <property type="term" value="P:maltodextrin transmembrane transport"/>
    <property type="evidence" value="ECO:0007669"/>
    <property type="project" value="TreeGrafter"/>
</dbReference>
<dbReference type="PROSITE" id="PS51257">
    <property type="entry name" value="PROKAR_LIPOPROTEIN"/>
    <property type="match status" value="1"/>
</dbReference>
<evidence type="ECO:0000256" key="1">
    <source>
        <dbReference type="ARBA" id="ARBA00008520"/>
    </source>
</evidence>
<evidence type="ECO:0000256" key="3">
    <source>
        <dbReference type="ARBA" id="ARBA00022729"/>
    </source>
</evidence>
<gene>
    <name evidence="6" type="primary">malE_2</name>
    <name evidence="6" type="ORF">ERS852407_03345</name>
</gene>
<feature type="signal peptide" evidence="5">
    <location>
        <begin position="1"/>
        <end position="21"/>
    </location>
</feature>
<keyword evidence="2" id="KW-0813">Transport</keyword>
<protein>
    <submittedName>
        <fullName evidence="6">Extracellular solute-binding protein</fullName>
    </submittedName>
</protein>
<reference evidence="6 7" key="1">
    <citation type="submission" date="2015-09" db="EMBL/GenBank/DDBJ databases">
        <authorList>
            <consortium name="Pathogen Informatics"/>
        </authorList>
    </citation>
    <scope>NUCLEOTIDE SEQUENCE [LARGE SCALE GENOMIC DNA]</scope>
    <source>
        <strain evidence="6 7">2789STDY5608850</strain>
    </source>
</reference>
<dbReference type="GO" id="GO:0015768">
    <property type="term" value="P:maltose transport"/>
    <property type="evidence" value="ECO:0007669"/>
    <property type="project" value="TreeGrafter"/>
</dbReference>
<dbReference type="RefSeq" id="WP_055656896.1">
    <property type="nucleotide sequence ID" value="NZ_CABIXC010000008.1"/>
</dbReference>
<evidence type="ECO:0000256" key="2">
    <source>
        <dbReference type="ARBA" id="ARBA00022448"/>
    </source>
</evidence>
<sequence length="449" mass="50086">MRKMKKMMSLTMAAVMTLSLAGCGGGGTAPTTKAAEPAETKAETTAEAKAEETTAAQPAGEKTTITFINGFTGGDGPFMTKIVDAFNESQDQYFIEQLQDADHYTKFKSDDFDMLIIHADWISTYHALGLLREVSDIYEKAGLSFENDWHPITQTYAKYDDGIYAFPLDLYAETFYYNKEYVKEIPKTYDDMKALRDQLDSENSGIYPMSIPLTGDHQWAWMTALGQSGCNWVEGEHIKMDTDEIADAFMKIHDLIYKDHISAAGLGDNDHFNTFIKESKDNTNVSAATALTGPWNYTAAKEVLGDNLGIGTLPQLYGDTKVVPAGGHTFGVSAKVTDEKKIDGIAAFMKFAYQPEIMLNWADSGQAPIHLKTMEMVKQSPEKYPVANVNYQIFDYAMILPAIYNIREQVKYVNTTVWSMVIQTPDLKKEDLMEELKNATEIATELSEL</sequence>